<dbReference type="HAMAP" id="MF_01445">
    <property type="entry name" value="TsaD"/>
    <property type="match status" value="1"/>
</dbReference>
<sequence length="402" mass="44575">MRILAIETSCDETAISILEGKSNPENSSFKILSNIVSSQVKIHAKRGGVVPNLAKREHQRNLVTVLKKALSESKLLKIQSFPSRANPPLAEKIKNLEIILEREPELFKKLIPFLNKHKKPRIDLIAVTNGPGLEPALWVGINFAKALAIFWNKPIIRINHMEGHLISPFLKFSEIAPPKIPAVALLVSGGHTELILVKKWMKYELLGQTRDDAAGEAFDKVAKMLGLGYPGGPIISKLAKNFKHPDIGCRYDIRCPQIKLPRPMISSKDYDFSFSGLKTAVLYFIQKLSEKQLKELTPAICAEFQQAVVDVLVQKTIRAAKEYRAKTIIVGGGVIANETLREKLTQESSKNGFSIALPEIKFTGDNAAMIGLAAFMREKTKKKKSLAITEKNLEANGNLKLA</sequence>
<dbReference type="FunFam" id="3.30.420.40:FF:000040">
    <property type="entry name" value="tRNA N6-adenosine threonylcarbamoyltransferase"/>
    <property type="match status" value="1"/>
</dbReference>
<dbReference type="GO" id="GO:0005737">
    <property type="term" value="C:cytoplasm"/>
    <property type="evidence" value="ECO:0007669"/>
    <property type="project" value="UniProtKB-SubCell"/>
</dbReference>
<feature type="domain" description="Gcp-like" evidence="9">
    <location>
        <begin position="118"/>
        <end position="371"/>
    </location>
</feature>
<feature type="binding site" evidence="8">
    <location>
        <position position="160"/>
    </location>
    <ligand>
        <name>Fe cation</name>
        <dbReference type="ChEBI" id="CHEBI:24875"/>
    </ligand>
</feature>
<keyword evidence="3 8" id="KW-0819">tRNA processing</keyword>
<dbReference type="PANTHER" id="PTHR11735">
    <property type="entry name" value="TRNA N6-ADENOSINE THREONYLCARBAMOYLTRANSFERASE"/>
    <property type="match status" value="1"/>
</dbReference>
<comment type="caution">
    <text evidence="10">The sequence shown here is derived from an EMBL/GenBank/DDBJ whole genome shotgun (WGS) entry which is preliminary data.</text>
</comment>
<comment type="catalytic activity">
    <reaction evidence="7 8">
        <text>L-threonylcarbamoyladenylate + adenosine(37) in tRNA = N(6)-L-threonylcarbamoyladenosine(37) in tRNA + AMP + H(+)</text>
        <dbReference type="Rhea" id="RHEA:37059"/>
        <dbReference type="Rhea" id="RHEA-COMP:10162"/>
        <dbReference type="Rhea" id="RHEA-COMP:10163"/>
        <dbReference type="ChEBI" id="CHEBI:15378"/>
        <dbReference type="ChEBI" id="CHEBI:73682"/>
        <dbReference type="ChEBI" id="CHEBI:74411"/>
        <dbReference type="ChEBI" id="CHEBI:74418"/>
        <dbReference type="ChEBI" id="CHEBI:456215"/>
        <dbReference type="EC" id="2.3.1.234"/>
    </reaction>
</comment>
<comment type="subcellular location">
    <subcellularLocation>
        <location evidence="8">Cytoplasm</location>
    </subcellularLocation>
</comment>
<keyword evidence="1 8" id="KW-0963">Cytoplasm</keyword>
<dbReference type="GO" id="GO:0005506">
    <property type="term" value="F:iron ion binding"/>
    <property type="evidence" value="ECO:0007669"/>
    <property type="project" value="UniProtKB-UniRule"/>
</dbReference>
<comment type="cofactor">
    <cofactor evidence="8">
        <name>Fe(2+)</name>
        <dbReference type="ChEBI" id="CHEBI:29033"/>
    </cofactor>
    <text evidence="8">Binds 1 Fe(2+) ion per subunit.</text>
</comment>
<feature type="binding site" evidence="8">
    <location>
        <position position="365"/>
    </location>
    <ligand>
        <name>Fe cation</name>
        <dbReference type="ChEBI" id="CHEBI:24875"/>
    </ligand>
</feature>
<feature type="domain" description="Gcp-like" evidence="9">
    <location>
        <begin position="30"/>
        <end position="75"/>
    </location>
</feature>
<feature type="binding site" evidence="8">
    <location>
        <begin position="186"/>
        <end position="190"/>
    </location>
    <ligand>
        <name>substrate</name>
    </ligand>
</feature>
<comment type="caution">
    <text evidence="8">Lacks conserved residue(s) required for the propagation of feature annotation.</text>
</comment>
<dbReference type="EC" id="2.3.1.234" evidence="8"/>
<dbReference type="Gene3D" id="3.30.420.40">
    <property type="match status" value="2"/>
</dbReference>
<protein>
    <recommendedName>
        <fullName evidence="8">tRNA N6-adenosine threonylcarbamoyltransferase</fullName>
        <ecNumber evidence="8">2.3.1.234</ecNumber>
    </recommendedName>
    <alternativeName>
        <fullName evidence="8">N6-L-threonylcarbamoyladenine synthase</fullName>
        <shortName evidence="8">t(6)A synthase</shortName>
    </alternativeName>
    <alternativeName>
        <fullName evidence="8">t(6)A37 threonylcarbamoyladenosine biosynthesis protein TsaD</fullName>
    </alternativeName>
    <alternativeName>
        <fullName evidence="8">tRNA threonylcarbamoyladenosine biosynthesis protein TsaD</fullName>
    </alternativeName>
</protein>
<dbReference type="InterPro" id="IPR022450">
    <property type="entry name" value="TsaD"/>
</dbReference>
<evidence type="ECO:0000259" key="9">
    <source>
        <dbReference type="Pfam" id="PF00814"/>
    </source>
</evidence>
<feature type="binding site" evidence="8">
    <location>
        <position position="337"/>
    </location>
    <ligand>
        <name>substrate</name>
    </ligand>
</feature>
<evidence type="ECO:0000256" key="5">
    <source>
        <dbReference type="ARBA" id="ARBA00023004"/>
    </source>
</evidence>
<dbReference type="PANTHER" id="PTHR11735:SF6">
    <property type="entry name" value="TRNA N6-ADENOSINE THREONYLCARBAMOYLTRANSFERASE, MITOCHONDRIAL"/>
    <property type="match status" value="1"/>
</dbReference>
<dbReference type="PATRIC" id="fig|1618369.3.peg.378"/>
<dbReference type="CDD" id="cd24133">
    <property type="entry name" value="ASKHA_NBD_TsaD_bac"/>
    <property type="match status" value="1"/>
</dbReference>
<name>A0A0G1C2L7_9BACT</name>
<dbReference type="PROSITE" id="PS01016">
    <property type="entry name" value="GLYCOPROTEASE"/>
    <property type="match status" value="1"/>
</dbReference>
<evidence type="ECO:0000313" key="10">
    <source>
        <dbReference type="EMBL" id="KKS79915.1"/>
    </source>
</evidence>
<evidence type="ECO:0000256" key="7">
    <source>
        <dbReference type="ARBA" id="ARBA00048117"/>
    </source>
</evidence>
<evidence type="ECO:0000256" key="4">
    <source>
        <dbReference type="ARBA" id="ARBA00022723"/>
    </source>
</evidence>
<dbReference type="InterPro" id="IPR017861">
    <property type="entry name" value="KAE1/TsaD"/>
</dbReference>
<dbReference type="NCBIfam" id="TIGR00329">
    <property type="entry name" value="gcp_kae1"/>
    <property type="match status" value="1"/>
</dbReference>
<dbReference type="GO" id="GO:0002949">
    <property type="term" value="P:tRNA threonylcarbamoyladenosine modification"/>
    <property type="evidence" value="ECO:0007669"/>
    <property type="project" value="UniProtKB-UniRule"/>
</dbReference>
<dbReference type="GO" id="GO:0061711">
    <property type="term" value="F:tRNA N(6)-L-threonylcarbamoyladenine synthase activity"/>
    <property type="evidence" value="ECO:0007669"/>
    <property type="project" value="UniProtKB-EC"/>
</dbReference>
<reference evidence="10 11" key="1">
    <citation type="journal article" date="2015" name="Nature">
        <title>rRNA introns, odd ribosomes, and small enigmatic genomes across a large radiation of phyla.</title>
        <authorList>
            <person name="Brown C.T."/>
            <person name="Hug L.A."/>
            <person name="Thomas B.C."/>
            <person name="Sharon I."/>
            <person name="Castelle C.J."/>
            <person name="Singh A."/>
            <person name="Wilkins M.J."/>
            <person name="Williams K.H."/>
            <person name="Banfield J.F."/>
        </authorList>
    </citation>
    <scope>NUCLEOTIDE SEQUENCE [LARGE SCALE GENOMIC DNA]</scope>
</reference>
<accession>A0A0G1C2L7</accession>
<evidence type="ECO:0000256" key="2">
    <source>
        <dbReference type="ARBA" id="ARBA00022679"/>
    </source>
</evidence>
<dbReference type="EMBL" id="LCEW01000025">
    <property type="protein sequence ID" value="KKS79915.1"/>
    <property type="molecule type" value="Genomic_DNA"/>
</dbReference>
<comment type="similarity">
    <text evidence="8">Belongs to the KAE1 / TsaD family.</text>
</comment>
<keyword evidence="5 8" id="KW-0408">Iron</keyword>
<proteinExistence type="inferred from homology"/>
<feature type="binding site" evidence="8">
    <location>
        <position position="219"/>
    </location>
    <ligand>
        <name>substrate</name>
    </ligand>
</feature>
<comment type="function">
    <text evidence="8">Required for the formation of a threonylcarbamoyl group on adenosine at position 37 (t(6)A37) in tRNAs that read codons beginning with adenine. Is involved in the transfer of the threonylcarbamoyl moiety of threonylcarbamoyl-AMP (TC-AMP) to the N6 group of A37, together with TsaE and TsaB. TsaD likely plays a direct catalytic role in this reaction.</text>
</comment>
<dbReference type="InterPro" id="IPR043129">
    <property type="entry name" value="ATPase_NBD"/>
</dbReference>
<keyword evidence="6 8" id="KW-0012">Acyltransferase</keyword>
<dbReference type="InterPro" id="IPR000905">
    <property type="entry name" value="Gcp-like_dom"/>
</dbReference>
<feature type="binding site" evidence="8">
    <location>
        <position position="164"/>
    </location>
    <ligand>
        <name>Fe cation</name>
        <dbReference type="ChEBI" id="CHEBI:24875"/>
    </ligand>
</feature>
<feature type="binding site" evidence="8">
    <location>
        <position position="232"/>
    </location>
    <ligand>
        <name>substrate</name>
    </ligand>
</feature>
<dbReference type="AlphaFoldDB" id="A0A0G1C2L7"/>
<dbReference type="Proteomes" id="UP000034213">
    <property type="component" value="Unassembled WGS sequence"/>
</dbReference>
<evidence type="ECO:0000256" key="3">
    <source>
        <dbReference type="ARBA" id="ARBA00022694"/>
    </source>
</evidence>
<dbReference type="STRING" id="1618369.UV54_C0025G0007"/>
<gene>
    <name evidence="8" type="primary">tsaD</name>
    <name evidence="10" type="ORF">UV54_C0025G0007</name>
</gene>
<dbReference type="InterPro" id="IPR017860">
    <property type="entry name" value="Peptidase_M22_CS"/>
</dbReference>
<evidence type="ECO:0000256" key="1">
    <source>
        <dbReference type="ARBA" id="ARBA00022490"/>
    </source>
</evidence>
<keyword evidence="4 8" id="KW-0479">Metal-binding</keyword>
<evidence type="ECO:0000256" key="8">
    <source>
        <dbReference type="HAMAP-Rule" id="MF_01445"/>
    </source>
</evidence>
<dbReference type="Pfam" id="PF00814">
    <property type="entry name" value="TsaD"/>
    <property type="match status" value="2"/>
</dbReference>
<evidence type="ECO:0000313" key="11">
    <source>
        <dbReference type="Proteomes" id="UP000034213"/>
    </source>
</evidence>
<dbReference type="SUPFAM" id="SSF53067">
    <property type="entry name" value="Actin-like ATPase domain"/>
    <property type="match status" value="3"/>
</dbReference>
<dbReference type="NCBIfam" id="TIGR03723">
    <property type="entry name" value="T6A_TsaD_YgjD"/>
    <property type="match status" value="1"/>
</dbReference>
<organism evidence="10 11">
    <name type="scientific">Candidatus Beckwithbacteria bacterium GW2011_GWA2_43_10</name>
    <dbReference type="NCBI Taxonomy" id="1618369"/>
    <lineage>
        <taxon>Bacteria</taxon>
        <taxon>Candidatus Beckwithiibacteriota</taxon>
    </lineage>
</organism>
<evidence type="ECO:0000256" key="6">
    <source>
        <dbReference type="ARBA" id="ARBA00023315"/>
    </source>
</evidence>
<keyword evidence="2 8" id="KW-0808">Transferase</keyword>